<dbReference type="PANTHER" id="PTHR35182:SF1">
    <property type="entry name" value="COLD-SHOCK PROTEIN-RELATED"/>
    <property type="match status" value="1"/>
</dbReference>
<comment type="caution">
    <text evidence="2">The sequence shown here is derived from an EMBL/GenBank/DDBJ whole genome shotgun (WGS) entry which is preliminary data.</text>
</comment>
<evidence type="ECO:0000256" key="1">
    <source>
        <dbReference type="SAM" id="SignalP"/>
    </source>
</evidence>
<dbReference type="AlphaFoldDB" id="A0A6A5H8E5"/>
<dbReference type="KEGG" id="crq:GCK72_011605"/>
<evidence type="ECO:0000313" key="3">
    <source>
        <dbReference type="Proteomes" id="UP000483820"/>
    </source>
</evidence>
<organism evidence="2 3">
    <name type="scientific">Caenorhabditis remanei</name>
    <name type="common">Caenorhabditis vulgaris</name>
    <dbReference type="NCBI Taxonomy" id="31234"/>
    <lineage>
        <taxon>Eukaryota</taxon>
        <taxon>Metazoa</taxon>
        <taxon>Ecdysozoa</taxon>
        <taxon>Nematoda</taxon>
        <taxon>Chromadorea</taxon>
        <taxon>Rhabditida</taxon>
        <taxon>Rhabditina</taxon>
        <taxon>Rhabditomorpha</taxon>
        <taxon>Rhabditoidea</taxon>
        <taxon>Rhabditidae</taxon>
        <taxon>Peloderinae</taxon>
        <taxon>Caenorhabditis</taxon>
    </lineage>
</organism>
<reference evidence="2 3" key="1">
    <citation type="submission" date="2019-12" db="EMBL/GenBank/DDBJ databases">
        <title>Chromosome-level assembly of the Caenorhabditis remanei genome.</title>
        <authorList>
            <person name="Teterina A.A."/>
            <person name="Willis J.H."/>
            <person name="Phillips P.C."/>
        </authorList>
    </citation>
    <scope>NUCLEOTIDE SEQUENCE [LARGE SCALE GENOMIC DNA]</scope>
    <source>
        <strain evidence="2 3">PX506</strain>
        <tissue evidence="2">Whole organism</tissue>
    </source>
</reference>
<dbReference type="PANTHER" id="PTHR35182">
    <property type="entry name" value="PROTEIN CBG13762"/>
    <property type="match status" value="1"/>
</dbReference>
<sequence>MQKLTILLLLIVSFSFTTAVLAWSGGDPSGYSATVGQTAYVPLPVAATFRRQVKNAKGKTMEHIYRVCNGKNKKTCGFWEDVNTKKKVATGVTTYNKKSKRLVIKNVRESDAGIYLTGNKNWEFQLFVY</sequence>
<keyword evidence="1" id="KW-0732">Signal</keyword>
<dbReference type="EMBL" id="WUAV01000003">
    <property type="protein sequence ID" value="KAF1763339.1"/>
    <property type="molecule type" value="Genomic_DNA"/>
</dbReference>
<accession>A0A6A5H8E5</accession>
<feature type="chain" id="PRO_5025575014" evidence="1">
    <location>
        <begin position="23"/>
        <end position="129"/>
    </location>
</feature>
<dbReference type="CTD" id="9814312"/>
<proteinExistence type="predicted"/>
<dbReference type="GeneID" id="9814312"/>
<dbReference type="RefSeq" id="XP_003102255.2">
    <property type="nucleotide sequence ID" value="XM_003102207.2"/>
</dbReference>
<name>A0A6A5H8E5_CAERE</name>
<evidence type="ECO:0000313" key="2">
    <source>
        <dbReference type="EMBL" id="KAF1763339.1"/>
    </source>
</evidence>
<protein>
    <submittedName>
        <fullName evidence="2">Uncharacterized protein</fullName>
    </submittedName>
</protein>
<feature type="signal peptide" evidence="1">
    <location>
        <begin position="1"/>
        <end position="22"/>
    </location>
</feature>
<gene>
    <name evidence="2" type="ORF">GCK72_011605</name>
</gene>
<dbReference type="Proteomes" id="UP000483820">
    <property type="component" value="Chromosome III"/>
</dbReference>